<keyword evidence="4" id="KW-1133">Transmembrane helix</keyword>
<dbReference type="InterPro" id="IPR011109">
    <property type="entry name" value="DNA_bind_recombinase_dom"/>
</dbReference>
<keyword evidence="1" id="KW-0238">DNA-binding</keyword>
<name>A0AAJ1BWR2_9HYPH</name>
<keyword evidence="3" id="KW-0175">Coiled coil</keyword>
<accession>A0AAJ1BWR2</accession>
<dbReference type="AlphaFoldDB" id="A0AAJ1BWR2"/>
<feature type="coiled-coil region" evidence="3">
    <location>
        <begin position="229"/>
        <end position="279"/>
    </location>
</feature>
<evidence type="ECO:0000256" key="4">
    <source>
        <dbReference type="SAM" id="Phobius"/>
    </source>
</evidence>
<dbReference type="GO" id="GO:0000150">
    <property type="term" value="F:DNA strand exchange activity"/>
    <property type="evidence" value="ECO:0007669"/>
    <property type="project" value="InterPro"/>
</dbReference>
<dbReference type="GO" id="GO:0003677">
    <property type="term" value="F:DNA binding"/>
    <property type="evidence" value="ECO:0007669"/>
    <property type="project" value="UniProtKB-KW"/>
</dbReference>
<evidence type="ECO:0000256" key="1">
    <source>
        <dbReference type="ARBA" id="ARBA00023125"/>
    </source>
</evidence>
<dbReference type="Pfam" id="PF13408">
    <property type="entry name" value="Zn_ribbon_recom"/>
    <property type="match status" value="1"/>
</dbReference>
<evidence type="ECO:0000256" key="2">
    <source>
        <dbReference type="ARBA" id="ARBA00023172"/>
    </source>
</evidence>
<dbReference type="InterPro" id="IPR025827">
    <property type="entry name" value="Zn_ribbon_recom_dom"/>
</dbReference>
<organism evidence="6 7">
    <name type="scientific">Ciceribacter sichuanensis</name>
    <dbReference type="NCBI Taxonomy" id="2949647"/>
    <lineage>
        <taxon>Bacteria</taxon>
        <taxon>Pseudomonadati</taxon>
        <taxon>Pseudomonadota</taxon>
        <taxon>Alphaproteobacteria</taxon>
        <taxon>Hyphomicrobiales</taxon>
        <taxon>Rhizobiaceae</taxon>
        <taxon>Ciceribacter</taxon>
    </lineage>
</organism>
<dbReference type="RefSeq" id="WP_250913293.1">
    <property type="nucleotide sequence ID" value="NZ_JAMXLX010000003.1"/>
</dbReference>
<dbReference type="EMBL" id="JAMXLX010000003">
    <property type="protein sequence ID" value="MCO5957699.1"/>
    <property type="molecule type" value="Genomic_DNA"/>
</dbReference>
<dbReference type="PANTHER" id="PTHR30461">
    <property type="entry name" value="DNA-INVERTASE FROM LAMBDOID PROPHAGE"/>
    <property type="match status" value="1"/>
</dbReference>
<protein>
    <submittedName>
        <fullName evidence="6">Recombinase family protein</fullName>
    </submittedName>
</protein>
<dbReference type="Pfam" id="PF07508">
    <property type="entry name" value="Recombinase"/>
    <property type="match status" value="1"/>
</dbReference>
<feature type="transmembrane region" description="Helical" evidence="4">
    <location>
        <begin position="401"/>
        <end position="423"/>
    </location>
</feature>
<evidence type="ECO:0000256" key="3">
    <source>
        <dbReference type="SAM" id="Coils"/>
    </source>
</evidence>
<evidence type="ECO:0000313" key="7">
    <source>
        <dbReference type="Proteomes" id="UP001155380"/>
    </source>
</evidence>
<evidence type="ECO:0000313" key="6">
    <source>
        <dbReference type="EMBL" id="MCO5957699.1"/>
    </source>
</evidence>
<keyword evidence="2" id="KW-0233">DNA recombination</keyword>
<evidence type="ECO:0000259" key="5">
    <source>
        <dbReference type="PROSITE" id="PS51737"/>
    </source>
</evidence>
<gene>
    <name evidence="6" type="ORF">NBH21_13025</name>
</gene>
<dbReference type="Proteomes" id="UP001155380">
    <property type="component" value="Unassembled WGS sequence"/>
</dbReference>
<sequence length="427" mass="48568">MKARLQNGYWPFKSPIGFKTVRKSGHGKVLERDEPYATIIADVLEGFASGRFEGVAEVARYLAAQPAWPKDRKGEVHSERVFELFSRPVYAGYVSCDDWGVEPLKGKHEGLVSFETWLAVQERRDGKAKAPARKDLNEAFPLRGFVCCASCGEPLTACWSKGRSAHYPYYLCDTPKCPVSRKSIRKEKLEGDFEALLQTLKPSEGLFHLAFEMFRDLWDAKLANAGMQGKSLENEIRAMDKKIDALLERIVDASSDSVVKAYERKIKELESQKMVMREKIANCGKPLKSFGETYRTAFSFLENPHKLWVSPRLEDRRAVLKLVFAERLSYVRNEGYRTAQISTPFKMLGDLNMSKKSMVPHAGQHQVIHFNSLRLFWTYWGFTHSLCFQKKCPDTEMTMRATAITLMLLLTAVTFAGIVLSLIDSFT</sequence>
<dbReference type="InterPro" id="IPR050639">
    <property type="entry name" value="SSR_resolvase"/>
</dbReference>
<keyword evidence="4" id="KW-0472">Membrane</keyword>
<feature type="domain" description="Recombinase" evidence="5">
    <location>
        <begin position="15"/>
        <end position="130"/>
    </location>
</feature>
<dbReference type="Gene3D" id="3.90.1750.20">
    <property type="entry name" value="Putative Large Serine Recombinase, Chain B, Domain 2"/>
    <property type="match status" value="1"/>
</dbReference>
<keyword evidence="4" id="KW-0812">Transmembrane</keyword>
<dbReference type="PANTHER" id="PTHR30461:SF2">
    <property type="entry name" value="SERINE RECOMBINASE PINE-RELATED"/>
    <property type="match status" value="1"/>
</dbReference>
<reference evidence="6" key="1">
    <citation type="submission" date="2022-06" db="EMBL/GenBank/DDBJ databases">
        <authorList>
            <person name="Sun Q."/>
        </authorList>
    </citation>
    <scope>NUCLEOTIDE SEQUENCE</scope>
    <source>
        <strain evidence="6">S101</strain>
    </source>
</reference>
<proteinExistence type="predicted"/>
<dbReference type="PROSITE" id="PS51737">
    <property type="entry name" value="RECOMBINASE_DNA_BIND"/>
    <property type="match status" value="1"/>
</dbReference>
<comment type="caution">
    <text evidence="6">The sequence shown here is derived from an EMBL/GenBank/DDBJ whole genome shotgun (WGS) entry which is preliminary data.</text>
</comment>
<dbReference type="InterPro" id="IPR038109">
    <property type="entry name" value="DNA_bind_recomb_sf"/>
</dbReference>